<dbReference type="PANTHER" id="PTHR46623:SF6">
    <property type="entry name" value="ALPHA_BETA-HYDROLASES SUPERFAMILY PROTEIN"/>
    <property type="match status" value="1"/>
</dbReference>
<dbReference type="Gene3D" id="3.40.50.1820">
    <property type="entry name" value="alpha/beta hydrolase"/>
    <property type="match status" value="1"/>
</dbReference>
<evidence type="ECO:0000313" key="2">
    <source>
        <dbReference type="EMBL" id="SHF33056.1"/>
    </source>
</evidence>
<dbReference type="GO" id="GO:0016787">
    <property type="term" value="F:hydrolase activity"/>
    <property type="evidence" value="ECO:0007669"/>
    <property type="project" value="InterPro"/>
</dbReference>
<evidence type="ECO:0000313" key="3">
    <source>
        <dbReference type="Proteomes" id="UP000242857"/>
    </source>
</evidence>
<dbReference type="PANTHER" id="PTHR46623">
    <property type="entry name" value="CARBOXYMETHYLENEBUTENOLIDASE-RELATED"/>
    <property type="match status" value="1"/>
</dbReference>
<dbReference type="InterPro" id="IPR002925">
    <property type="entry name" value="Dienelactn_hydro"/>
</dbReference>
<dbReference type="STRING" id="213588.SAMN02745204_02280"/>
<dbReference type="InterPro" id="IPR051049">
    <property type="entry name" value="Dienelactone_hydrolase-like"/>
</dbReference>
<organism evidence="2 3">
    <name type="scientific">Thermomonas hydrothermalis</name>
    <dbReference type="NCBI Taxonomy" id="213588"/>
    <lineage>
        <taxon>Bacteria</taxon>
        <taxon>Pseudomonadati</taxon>
        <taxon>Pseudomonadota</taxon>
        <taxon>Gammaproteobacteria</taxon>
        <taxon>Lysobacterales</taxon>
        <taxon>Lysobacteraceae</taxon>
        <taxon>Thermomonas</taxon>
    </lineage>
</organism>
<keyword evidence="3" id="KW-1185">Reference proteome</keyword>
<dbReference type="SUPFAM" id="SSF53474">
    <property type="entry name" value="alpha/beta-Hydrolases"/>
    <property type="match status" value="1"/>
</dbReference>
<dbReference type="EMBL" id="FQUK01000061">
    <property type="protein sequence ID" value="SHF33056.1"/>
    <property type="molecule type" value="Genomic_DNA"/>
</dbReference>
<sequence length="222" mass="24807">MSEWISLETPTGRIRAWLAQPHIPPHGALVVVQEIFGVNAHIRQICATFAEHGYVAMAPAFFDHFEHDVQLHYDADGVAHGRDLVEKLGFDRALEDVRAAAAQLQEYGKVGVVGYCWGGTVAYLANTRLSMPAVSYYGARTVPFLNEQLHAPMLFHFGEHDASISADDVALHRERHPEAEVHVYPAGHGFNCDQRADFHRPSAELALERTLSFLRRALRPAY</sequence>
<reference evidence="3" key="1">
    <citation type="submission" date="2016-11" db="EMBL/GenBank/DDBJ databases">
        <authorList>
            <person name="Varghese N."/>
            <person name="Submissions S."/>
        </authorList>
    </citation>
    <scope>NUCLEOTIDE SEQUENCE [LARGE SCALE GENOMIC DNA]</scope>
    <source>
        <strain evidence="3">DSM 14834</strain>
    </source>
</reference>
<dbReference type="Pfam" id="PF01738">
    <property type="entry name" value="DLH"/>
    <property type="match status" value="1"/>
</dbReference>
<dbReference type="RefSeq" id="WP_072756647.1">
    <property type="nucleotide sequence ID" value="NZ_FQUK01000061.1"/>
</dbReference>
<dbReference type="InterPro" id="IPR029058">
    <property type="entry name" value="AB_hydrolase_fold"/>
</dbReference>
<dbReference type="OrthoDB" id="9787933at2"/>
<name>A0A1M5ASE0_9GAMM</name>
<evidence type="ECO:0000259" key="1">
    <source>
        <dbReference type="Pfam" id="PF01738"/>
    </source>
</evidence>
<protein>
    <submittedName>
        <fullName evidence="2">Carboxymethylenebutenolidase</fullName>
    </submittedName>
</protein>
<proteinExistence type="predicted"/>
<gene>
    <name evidence="2" type="ORF">SAMN02745204_02280</name>
</gene>
<feature type="domain" description="Dienelactone hydrolase" evidence="1">
    <location>
        <begin position="14"/>
        <end position="217"/>
    </location>
</feature>
<accession>A0A1M5ASE0</accession>
<dbReference type="AlphaFoldDB" id="A0A1M5ASE0"/>
<dbReference type="Proteomes" id="UP000242857">
    <property type="component" value="Unassembled WGS sequence"/>
</dbReference>